<sequence length="330" mass="37229">MAKKIVPKTDDDTATAPKKTRRTRAAVDAKATPADSLLAKFPNLMQAASDAEARLAVKAEEATDSQLALPFWPEQFRALPNEIFRSALFNARNKRQPRIRMKSHEIYVIGTAKITYTGEELRQDDETVWLQLIQLAKSQPAGNPIQFTALSFLKAIQWPTNTPSYERLRDCLTRMQATSLQVISERLGDDSGKGISMIPEFEWKNPTTNKPMRYYTVRIARPLVRLFGGKGHFTRVEWAQRLDLPAGLATWLHGYLASHAKPHPIKLETIREGAALTSVRLAHVRELVEKALDELKRVKFLKSWAIMGPDKDLVVVERASSTSPELEFAE</sequence>
<evidence type="ECO:0000313" key="3">
    <source>
        <dbReference type="Proteomes" id="UP001325479"/>
    </source>
</evidence>
<name>A0ABZ0WV03_9BURK</name>
<organism evidence="2 3">
    <name type="scientific">Paraburkholderia kururiensis</name>
    <dbReference type="NCBI Taxonomy" id="984307"/>
    <lineage>
        <taxon>Bacteria</taxon>
        <taxon>Pseudomonadati</taxon>
        <taxon>Pseudomonadota</taxon>
        <taxon>Betaproteobacteria</taxon>
        <taxon>Burkholderiales</taxon>
        <taxon>Burkholderiaceae</taxon>
        <taxon>Paraburkholderia</taxon>
    </lineage>
</organism>
<dbReference type="RefSeq" id="WP_114815191.1">
    <property type="nucleotide sequence ID" value="NZ_CP139966.1"/>
</dbReference>
<reference evidence="2 3" key="1">
    <citation type="submission" date="2023-12" db="EMBL/GenBank/DDBJ databases">
        <title>Genome sequencing and assembly of bacterial species from a model synthetic community.</title>
        <authorList>
            <person name="Hogle S.L."/>
        </authorList>
    </citation>
    <scope>NUCLEOTIDE SEQUENCE [LARGE SCALE GENOMIC DNA]</scope>
    <source>
        <strain evidence="2 3">HAMBI 2494</strain>
        <plasmid evidence="2 3">unnamed</plasmid>
    </source>
</reference>
<dbReference type="Proteomes" id="UP001325479">
    <property type="component" value="Plasmid unnamed"/>
</dbReference>
<geneLocation type="plasmid" evidence="2 3">
    <name>unnamed</name>
</geneLocation>
<feature type="region of interest" description="Disordered" evidence="1">
    <location>
        <begin position="1"/>
        <end position="27"/>
    </location>
</feature>
<dbReference type="EMBL" id="CP139966">
    <property type="protein sequence ID" value="WQD81254.1"/>
    <property type="molecule type" value="Genomic_DNA"/>
</dbReference>
<keyword evidence="2" id="KW-0614">Plasmid</keyword>
<evidence type="ECO:0000256" key="1">
    <source>
        <dbReference type="SAM" id="MobiDB-lite"/>
    </source>
</evidence>
<accession>A0ABZ0WV03</accession>
<keyword evidence="3" id="KW-1185">Reference proteome</keyword>
<protein>
    <submittedName>
        <fullName evidence="2">Plasmid replication initiator TrfA</fullName>
    </submittedName>
</protein>
<proteinExistence type="predicted"/>
<dbReference type="InterPro" id="IPR010751">
    <property type="entry name" value="TrfA"/>
</dbReference>
<evidence type="ECO:0000313" key="2">
    <source>
        <dbReference type="EMBL" id="WQD81254.1"/>
    </source>
</evidence>
<dbReference type="Pfam" id="PF07042">
    <property type="entry name" value="TrfA"/>
    <property type="match status" value="1"/>
</dbReference>
<gene>
    <name evidence="2" type="primary">trfA</name>
    <name evidence="2" type="ORF">U0042_29895</name>
</gene>